<protein>
    <recommendedName>
        <fullName evidence="4">EGF-like domain-containing protein</fullName>
    </recommendedName>
</protein>
<feature type="domain" description="EGF-like" evidence="4">
    <location>
        <begin position="687"/>
        <end position="725"/>
    </location>
</feature>
<keyword evidence="1" id="KW-1015">Disulfide bond</keyword>
<dbReference type="AlphaFoldDB" id="A0AAW0YSG8"/>
<comment type="caution">
    <text evidence="5">The sequence shown here is derived from an EMBL/GenBank/DDBJ whole genome shotgun (WGS) entry which is preliminary data.</text>
</comment>
<dbReference type="SUPFAM" id="SSF57196">
    <property type="entry name" value="EGF/Laminin"/>
    <property type="match status" value="1"/>
</dbReference>
<comment type="caution">
    <text evidence="2">Lacks conserved residue(s) required for the propagation of feature annotation.</text>
</comment>
<evidence type="ECO:0000256" key="1">
    <source>
        <dbReference type="ARBA" id="ARBA00023157"/>
    </source>
</evidence>
<feature type="domain" description="EGF-like" evidence="4">
    <location>
        <begin position="853"/>
        <end position="894"/>
    </location>
</feature>
<keyword evidence="2" id="KW-0245">EGF-like domain</keyword>
<dbReference type="InterPro" id="IPR000742">
    <property type="entry name" value="EGF"/>
</dbReference>
<accession>A0AAW0YSG8</accession>
<reference evidence="5 6" key="1">
    <citation type="journal article" date="2024" name="BMC Genomics">
        <title>Genome assembly of redclaw crayfish (Cherax quadricarinatus) provides insights into its immune adaptation and hypoxia tolerance.</title>
        <authorList>
            <person name="Liu Z."/>
            <person name="Zheng J."/>
            <person name="Li H."/>
            <person name="Fang K."/>
            <person name="Wang S."/>
            <person name="He J."/>
            <person name="Zhou D."/>
            <person name="Weng S."/>
            <person name="Chi M."/>
            <person name="Gu Z."/>
            <person name="He J."/>
            <person name="Li F."/>
            <person name="Wang M."/>
        </authorList>
    </citation>
    <scope>NUCLEOTIDE SEQUENCE [LARGE SCALE GENOMIC DNA]</scope>
    <source>
        <strain evidence="5">ZL_2023a</strain>
    </source>
</reference>
<dbReference type="GO" id="GO:0005509">
    <property type="term" value="F:calcium ion binding"/>
    <property type="evidence" value="ECO:0007669"/>
    <property type="project" value="InterPro"/>
</dbReference>
<evidence type="ECO:0000313" key="6">
    <source>
        <dbReference type="Proteomes" id="UP001445076"/>
    </source>
</evidence>
<feature type="region of interest" description="Disordered" evidence="3">
    <location>
        <begin position="1"/>
        <end position="84"/>
    </location>
</feature>
<keyword evidence="6" id="KW-1185">Reference proteome</keyword>
<dbReference type="SMART" id="SM00179">
    <property type="entry name" value="EGF_CA"/>
    <property type="match status" value="2"/>
</dbReference>
<evidence type="ECO:0000256" key="3">
    <source>
        <dbReference type="SAM" id="MobiDB-lite"/>
    </source>
</evidence>
<dbReference type="InterPro" id="IPR001881">
    <property type="entry name" value="EGF-like_Ca-bd_dom"/>
</dbReference>
<dbReference type="PROSITE" id="PS01186">
    <property type="entry name" value="EGF_2"/>
    <property type="match status" value="5"/>
</dbReference>
<organism evidence="5 6">
    <name type="scientific">Cherax quadricarinatus</name>
    <name type="common">Australian red claw crayfish</name>
    <dbReference type="NCBI Taxonomy" id="27406"/>
    <lineage>
        <taxon>Eukaryota</taxon>
        <taxon>Metazoa</taxon>
        <taxon>Ecdysozoa</taxon>
        <taxon>Arthropoda</taxon>
        <taxon>Crustacea</taxon>
        <taxon>Multicrustacea</taxon>
        <taxon>Malacostraca</taxon>
        <taxon>Eumalacostraca</taxon>
        <taxon>Eucarida</taxon>
        <taxon>Decapoda</taxon>
        <taxon>Pleocyemata</taxon>
        <taxon>Astacidea</taxon>
        <taxon>Parastacoidea</taxon>
        <taxon>Parastacidae</taxon>
        <taxon>Cherax</taxon>
    </lineage>
</organism>
<dbReference type="PANTHER" id="PTHR22963:SF39">
    <property type="entry name" value="DUMPY"/>
    <property type="match status" value="1"/>
</dbReference>
<dbReference type="EMBL" id="JARKIK010000001">
    <property type="protein sequence ID" value="KAK8754536.1"/>
    <property type="molecule type" value="Genomic_DNA"/>
</dbReference>
<name>A0AAW0YSG8_CHEQU</name>
<dbReference type="PANTHER" id="PTHR22963">
    <property type="entry name" value="ENDOGLIN-RELATED"/>
    <property type="match status" value="1"/>
</dbReference>
<feature type="domain" description="EGF-like" evidence="4">
    <location>
        <begin position="523"/>
        <end position="562"/>
    </location>
</feature>
<evidence type="ECO:0000256" key="2">
    <source>
        <dbReference type="PROSITE-ProRule" id="PRU00076"/>
    </source>
</evidence>
<feature type="compositionally biased region" description="Polar residues" evidence="3">
    <location>
        <begin position="75"/>
        <end position="84"/>
    </location>
</feature>
<evidence type="ECO:0000313" key="5">
    <source>
        <dbReference type="EMBL" id="KAK8754536.1"/>
    </source>
</evidence>
<evidence type="ECO:0000259" key="4">
    <source>
        <dbReference type="PROSITE" id="PS50026"/>
    </source>
</evidence>
<proteinExistence type="predicted"/>
<feature type="compositionally biased region" description="Pro residues" evidence="3">
    <location>
        <begin position="53"/>
        <end position="65"/>
    </location>
</feature>
<dbReference type="Proteomes" id="UP001445076">
    <property type="component" value="Unassembled WGS sequence"/>
</dbReference>
<feature type="domain" description="EGF-like" evidence="4">
    <location>
        <begin position="787"/>
        <end position="831"/>
    </location>
</feature>
<dbReference type="SMART" id="SM00181">
    <property type="entry name" value="EGF"/>
    <property type="match status" value="9"/>
</dbReference>
<sequence>MVSPGTEYLTQSAVPPSSVHLIPKGKIPSPSVPLPLIDDYLSPDPKPRTDPSPNTPMPVTDPPMLSPVIPEAESTPDTEPFTTVTPAESLPPVLQPHGVRGKQAADTSAPIKEASPSLLQETDHITVHSEPSVKQPIVILAEQHDQPMELMAEMSSGPPLEVIEENATEPVVVQEDLTTQVPVRALPKYQPHIHNTQSEGPDLLPVMREEQHKVTQALSKEPSRLRDSVVVRGTPYPSSISVFSKTEDNAVGARSFPPQEPVAVINRDKPECSQSRECSDYEVCVNEKCVDGCVIAEGVCVGNAQCRTRRHTPACVCLDMSVSVTVYIGGRQAYDCKPTAMSVHRSRPGLQRPVDVSGRILNRGRQPQISEVGGTFHNSHRTDMSSERVDIFQREEFDTSRNPCQPSPCGSNTRCETARSGGIAGRNTVHARCRCLEGFVPNGNTIVGCKYQCLDDRECPDDYQCRGQKCVRVCEAGACGINADCEAVNHKPRCSCPPGFRGNPESRCSREQIEVRDAPEPLEVDPCFSSPCGENADCRDERSRAVCTCPFGYSGDPLTRCNRGECTENDHCSPNKVCQGLKCIDPCSDRSMCGANSNCQVRNHQVICTCISGYVGDAVRGCDRFDPATLCNPSPCGQNTNCKVKDGRAVCSCFVNYRGDPLTKCIPDCERNEDCSSSQTCRNNVCVNPCSGNACGENAICEVRNYQAICRCPEYYSGDPYNRCTAQCFDHDDCPNHQACSLLKCINPCEGACGERADCKVNDHQPICSCPRGMTGHPFERCRPFTDEDFCKPNPCGDGANCQPGTDRSGVKKAVCTCPHGYIGNPLSRCTKGQCTQDNECPGSQTCFLFECKDPCVGITGSVCGENAKCIVRDRKPVCSCPVGYTGDARQACSPAPHSRGRFSLGRFK</sequence>
<dbReference type="Gene3D" id="2.10.25.10">
    <property type="entry name" value="Laminin"/>
    <property type="match status" value="1"/>
</dbReference>
<gene>
    <name evidence="5" type="ORF">OTU49_016640</name>
</gene>
<dbReference type="PROSITE" id="PS50026">
    <property type="entry name" value="EGF_3"/>
    <property type="match status" value="4"/>
</dbReference>